<dbReference type="FunFam" id="3.40.50.10480:FF:000001">
    <property type="entry name" value="IMP4, U3 small nucleolar ribonucleoprotein"/>
    <property type="match status" value="1"/>
</dbReference>
<evidence type="ECO:0000256" key="1">
    <source>
        <dbReference type="ARBA" id="ARBA00040513"/>
    </source>
</evidence>
<dbReference type="GO" id="GO:0030515">
    <property type="term" value="F:snoRNA binding"/>
    <property type="evidence" value="ECO:0007669"/>
    <property type="project" value="TreeGrafter"/>
</dbReference>
<dbReference type="VEuPathDB" id="FungiDB:GMDG_05799"/>
<dbReference type="InterPro" id="IPR044281">
    <property type="entry name" value="IMP4/RPF1"/>
</dbReference>
<dbReference type="InParanoid" id="L8FPM4"/>
<sequence length="381" mass="43258">MLVILIVILNFLRGDGSFDELRVGIVRNQSCSKISRERPNADYSSGAIVLGKNDIQPHERLELRNYIVGELLTSKKLSTSTSTMLRKQARQRRDYLYRRAITLRDAETSEKRSKLRASLATGKPLAPEIANDKKLREDYKYDESRADLTANEELDLDDEYAQLSGIVDPRVLVTTSRDPSSRLSSFAKEIRLLLPTSIRLNRGNLVLGNLIQSAQASGLSDMILLHEHRGTPTAMTLSHFPHGPTISFSLHNVVLRHDIPNSSRGTVSESYPHLIFEGFTSRLGQRIVKILKHIFPPREAVTNRTKLGSRVVTFKNIEDTIEVRHHVFVKTGYQSVELAEVGPRMSMRCFEIRGGTLENKDGDVEWRMNQYTRTSKKKDYL</sequence>
<dbReference type="Gene3D" id="3.40.50.10480">
    <property type="entry name" value="Probable brix-domain ribosomal biogenesis protein"/>
    <property type="match status" value="1"/>
</dbReference>
<keyword evidence="2" id="KW-0732">Signal</keyword>
<dbReference type="GO" id="GO:0006364">
    <property type="term" value="P:rRNA processing"/>
    <property type="evidence" value="ECO:0007669"/>
    <property type="project" value="InterPro"/>
</dbReference>
<dbReference type="GO" id="GO:0032040">
    <property type="term" value="C:small-subunit processome"/>
    <property type="evidence" value="ECO:0007669"/>
    <property type="project" value="TreeGrafter"/>
</dbReference>
<dbReference type="PANTHER" id="PTHR22734:SF2">
    <property type="entry name" value="U3 SMALL NUCLEOLAR RIBONUCLEOPROTEIN PROTEIN IMP4"/>
    <property type="match status" value="1"/>
</dbReference>
<evidence type="ECO:0000259" key="3">
    <source>
        <dbReference type="PROSITE" id="PS50833"/>
    </source>
</evidence>
<dbReference type="EMBL" id="GL573297">
    <property type="protein sequence ID" value="ELR02867.1"/>
    <property type="molecule type" value="Genomic_DNA"/>
</dbReference>
<dbReference type="SUPFAM" id="SSF52954">
    <property type="entry name" value="Class II aaRS ABD-related"/>
    <property type="match status" value="1"/>
</dbReference>
<accession>L8FPM4</accession>
<dbReference type="SMART" id="SM00879">
    <property type="entry name" value="Brix"/>
    <property type="match status" value="1"/>
</dbReference>
<organism evidence="4 5">
    <name type="scientific">Pseudogymnoascus destructans (strain ATCC MYA-4855 / 20631-21)</name>
    <name type="common">Bat white-nose syndrome fungus</name>
    <name type="synonym">Geomyces destructans</name>
    <dbReference type="NCBI Taxonomy" id="658429"/>
    <lineage>
        <taxon>Eukaryota</taxon>
        <taxon>Fungi</taxon>
        <taxon>Dikarya</taxon>
        <taxon>Ascomycota</taxon>
        <taxon>Pezizomycotina</taxon>
        <taxon>Leotiomycetes</taxon>
        <taxon>Thelebolales</taxon>
        <taxon>Thelebolaceae</taxon>
        <taxon>Pseudogymnoascus</taxon>
    </lineage>
</organism>
<dbReference type="STRING" id="658429.L8FPM4"/>
<dbReference type="GO" id="GO:0042134">
    <property type="term" value="F:rRNA primary transcript binding"/>
    <property type="evidence" value="ECO:0007669"/>
    <property type="project" value="InterPro"/>
</dbReference>
<feature type="signal peptide" evidence="2">
    <location>
        <begin position="1"/>
        <end position="16"/>
    </location>
</feature>
<dbReference type="GO" id="GO:0034457">
    <property type="term" value="C:Mpp10 complex"/>
    <property type="evidence" value="ECO:0007669"/>
    <property type="project" value="UniProtKB-ARBA"/>
</dbReference>
<dbReference type="GO" id="GO:0042274">
    <property type="term" value="P:ribosomal small subunit biogenesis"/>
    <property type="evidence" value="ECO:0007669"/>
    <property type="project" value="UniProtKB-ARBA"/>
</dbReference>
<name>L8FPM4_PSED2</name>
<dbReference type="OrthoDB" id="10253204at2759"/>
<dbReference type="HOGENOM" id="CLU_040063_2_0_1"/>
<gene>
    <name evidence="4" type="ORF">GMDG_05799</name>
</gene>
<evidence type="ECO:0000256" key="2">
    <source>
        <dbReference type="SAM" id="SignalP"/>
    </source>
</evidence>
<protein>
    <recommendedName>
        <fullName evidence="1">U3 small nucleolar ribonucleoprotein protein IMP4</fullName>
    </recommendedName>
</protein>
<evidence type="ECO:0000313" key="5">
    <source>
        <dbReference type="Proteomes" id="UP000011064"/>
    </source>
</evidence>
<proteinExistence type="predicted"/>
<dbReference type="InterPro" id="IPR007109">
    <property type="entry name" value="Brix"/>
</dbReference>
<dbReference type="PROSITE" id="PS50833">
    <property type="entry name" value="BRIX"/>
    <property type="match status" value="1"/>
</dbReference>
<dbReference type="Proteomes" id="UP000011064">
    <property type="component" value="Unassembled WGS sequence"/>
</dbReference>
<dbReference type="PANTHER" id="PTHR22734">
    <property type="entry name" value="U3 SMALL NUCLEOLAR RIBONUCLEOPROTEIN PROTEIN IMP4"/>
    <property type="match status" value="1"/>
</dbReference>
<dbReference type="FunCoup" id="L8FPM4">
    <property type="interactions" value="869"/>
</dbReference>
<feature type="domain" description="Brix" evidence="3">
    <location>
        <begin position="169"/>
        <end position="358"/>
    </location>
</feature>
<reference evidence="5" key="1">
    <citation type="submission" date="2010-09" db="EMBL/GenBank/DDBJ databases">
        <title>The genome sequence of Geomyces destructans 20631-21.</title>
        <authorList>
            <consortium name="The Broad Institute Genome Sequencing Platform"/>
            <person name="Cuomo C.A."/>
            <person name="Blehert D.S."/>
            <person name="Lorch J.M."/>
            <person name="Young S.K."/>
            <person name="Zeng Q."/>
            <person name="Gargeya S."/>
            <person name="Fitzgerald M."/>
            <person name="Haas B."/>
            <person name="Abouelleil A."/>
            <person name="Alvarado L."/>
            <person name="Arachchi H.M."/>
            <person name="Berlin A."/>
            <person name="Brown A."/>
            <person name="Chapman S.B."/>
            <person name="Chen Z."/>
            <person name="Dunbar C."/>
            <person name="Freedman E."/>
            <person name="Gearin G."/>
            <person name="Gellesch M."/>
            <person name="Goldberg J."/>
            <person name="Griggs A."/>
            <person name="Gujja S."/>
            <person name="Heiman D."/>
            <person name="Howarth C."/>
            <person name="Larson L."/>
            <person name="Lui A."/>
            <person name="MacDonald P.J.P."/>
            <person name="Montmayeur A."/>
            <person name="Murphy C."/>
            <person name="Neiman D."/>
            <person name="Pearson M."/>
            <person name="Priest M."/>
            <person name="Roberts A."/>
            <person name="Saif S."/>
            <person name="Shea T."/>
            <person name="Shenoy N."/>
            <person name="Sisk P."/>
            <person name="Stolte C."/>
            <person name="Sykes S."/>
            <person name="Wortman J."/>
            <person name="Nusbaum C."/>
            <person name="Birren B."/>
        </authorList>
    </citation>
    <scope>NUCLEOTIDE SEQUENCE [LARGE SCALE GENOMIC DNA]</scope>
    <source>
        <strain evidence="5">ATCC MYA-4855 / 20631-21</strain>
    </source>
</reference>
<dbReference type="Pfam" id="PF04427">
    <property type="entry name" value="Brix"/>
    <property type="match status" value="1"/>
</dbReference>
<feature type="chain" id="PRO_5003989459" description="U3 small nucleolar ribonucleoprotein protein IMP4" evidence="2">
    <location>
        <begin position="17"/>
        <end position="381"/>
    </location>
</feature>
<dbReference type="GO" id="GO:0005654">
    <property type="term" value="C:nucleoplasm"/>
    <property type="evidence" value="ECO:0007669"/>
    <property type="project" value="UniProtKB-ARBA"/>
</dbReference>
<keyword evidence="5" id="KW-1185">Reference proteome</keyword>
<dbReference type="AlphaFoldDB" id="L8FPM4"/>
<evidence type="ECO:0000313" key="4">
    <source>
        <dbReference type="EMBL" id="ELR02867.1"/>
    </source>
</evidence>